<feature type="non-terminal residue" evidence="2">
    <location>
        <position position="59"/>
    </location>
</feature>
<reference evidence="2 3" key="1">
    <citation type="submission" date="2024-05" db="EMBL/GenBank/DDBJ databases">
        <title>Culex pipiens pipiens assembly and annotation.</title>
        <authorList>
            <person name="Alout H."/>
            <person name="Durand T."/>
        </authorList>
    </citation>
    <scope>NUCLEOTIDE SEQUENCE [LARGE SCALE GENOMIC DNA]</scope>
    <source>
        <strain evidence="2">HA-2024</strain>
        <tissue evidence="2">Whole body</tissue>
    </source>
</reference>
<keyword evidence="1" id="KW-0812">Transmembrane</keyword>
<keyword evidence="3" id="KW-1185">Reference proteome</keyword>
<feature type="transmembrane region" description="Helical" evidence="1">
    <location>
        <begin position="36"/>
        <end position="56"/>
    </location>
</feature>
<keyword evidence="1" id="KW-0472">Membrane</keyword>
<keyword evidence="1" id="KW-1133">Transmembrane helix</keyword>
<dbReference type="EMBL" id="JBEHCU010001382">
    <property type="protein sequence ID" value="KAL1403560.1"/>
    <property type="molecule type" value="Genomic_DNA"/>
</dbReference>
<dbReference type="Proteomes" id="UP001562425">
    <property type="component" value="Unassembled WGS sequence"/>
</dbReference>
<comment type="caution">
    <text evidence="2">The sequence shown here is derived from an EMBL/GenBank/DDBJ whole genome shotgun (WGS) entry which is preliminary data.</text>
</comment>
<name>A0ABD1DV25_CULPP</name>
<protein>
    <submittedName>
        <fullName evidence="2">Uncharacterized protein</fullName>
    </submittedName>
</protein>
<evidence type="ECO:0000313" key="2">
    <source>
        <dbReference type="EMBL" id="KAL1403560.1"/>
    </source>
</evidence>
<sequence length="59" mass="6914">MDIIQWGSLPEELQVMPFNLRIMAHVGLWGPRYRVYRFWALFTFGTMVILFPKTVLGIG</sequence>
<dbReference type="AlphaFoldDB" id="A0ABD1DV25"/>
<proteinExistence type="predicted"/>
<evidence type="ECO:0000313" key="3">
    <source>
        <dbReference type="Proteomes" id="UP001562425"/>
    </source>
</evidence>
<accession>A0ABD1DV25</accession>
<organism evidence="2 3">
    <name type="scientific">Culex pipiens pipiens</name>
    <name type="common">Northern house mosquito</name>
    <dbReference type="NCBI Taxonomy" id="38569"/>
    <lineage>
        <taxon>Eukaryota</taxon>
        <taxon>Metazoa</taxon>
        <taxon>Ecdysozoa</taxon>
        <taxon>Arthropoda</taxon>
        <taxon>Hexapoda</taxon>
        <taxon>Insecta</taxon>
        <taxon>Pterygota</taxon>
        <taxon>Neoptera</taxon>
        <taxon>Endopterygota</taxon>
        <taxon>Diptera</taxon>
        <taxon>Nematocera</taxon>
        <taxon>Culicoidea</taxon>
        <taxon>Culicidae</taxon>
        <taxon>Culicinae</taxon>
        <taxon>Culicini</taxon>
        <taxon>Culex</taxon>
        <taxon>Culex</taxon>
    </lineage>
</organism>
<gene>
    <name evidence="2" type="ORF">pipiens_019310</name>
</gene>
<evidence type="ECO:0000256" key="1">
    <source>
        <dbReference type="SAM" id="Phobius"/>
    </source>
</evidence>